<feature type="chain" id="PRO_5029587646" description="Cnidarian restricted protein" evidence="2">
    <location>
        <begin position="20"/>
        <end position="184"/>
    </location>
</feature>
<keyword evidence="4" id="KW-1185">Reference proteome</keyword>
<accession>A0A7M5XH42</accession>
<dbReference type="EnsemblMetazoa" id="CLYHEMT023186.1">
    <property type="protein sequence ID" value="CLYHEMP023186.1"/>
    <property type="gene ID" value="CLYHEMG023186"/>
</dbReference>
<feature type="compositionally biased region" description="Basic residues" evidence="1">
    <location>
        <begin position="105"/>
        <end position="132"/>
    </location>
</feature>
<name>A0A7M5XH42_9CNID</name>
<dbReference type="RefSeq" id="XP_066925002.1">
    <property type="nucleotide sequence ID" value="XM_067068901.1"/>
</dbReference>
<evidence type="ECO:0000313" key="3">
    <source>
        <dbReference type="EnsemblMetazoa" id="CLYHEMP023186.1"/>
    </source>
</evidence>
<proteinExistence type="predicted"/>
<evidence type="ECO:0000256" key="2">
    <source>
        <dbReference type="SAM" id="SignalP"/>
    </source>
</evidence>
<protein>
    <recommendedName>
        <fullName evidence="5">Cnidarian restricted protein</fullName>
    </recommendedName>
</protein>
<feature type="region of interest" description="Disordered" evidence="1">
    <location>
        <begin position="105"/>
        <end position="134"/>
    </location>
</feature>
<evidence type="ECO:0008006" key="5">
    <source>
        <dbReference type="Google" id="ProtNLM"/>
    </source>
</evidence>
<dbReference type="GeneID" id="136812404"/>
<sequence length="184" mass="20638">MKIQLAFFLVLVGLALSEAGKGKGKRRNRLAQACKTWTKRCQTSLEKGADKKMFCVFDGEKYIDVEDTFACIKKDVMVCSREKKVVHPGSCGQCDESLFCKEKNKPKKAGKRAGKKNKGRKNNKKKGGRRGMKQVCDQTGKTYERRCDLHMARCQGVAENIPFADLPKYSPRKCPAVEPEANQA</sequence>
<reference evidence="3" key="1">
    <citation type="submission" date="2021-01" db="UniProtKB">
        <authorList>
            <consortium name="EnsemblMetazoa"/>
        </authorList>
    </citation>
    <scope>IDENTIFICATION</scope>
</reference>
<evidence type="ECO:0000256" key="1">
    <source>
        <dbReference type="SAM" id="MobiDB-lite"/>
    </source>
</evidence>
<organism evidence="3 4">
    <name type="scientific">Clytia hemisphaerica</name>
    <dbReference type="NCBI Taxonomy" id="252671"/>
    <lineage>
        <taxon>Eukaryota</taxon>
        <taxon>Metazoa</taxon>
        <taxon>Cnidaria</taxon>
        <taxon>Hydrozoa</taxon>
        <taxon>Hydroidolina</taxon>
        <taxon>Leptothecata</taxon>
        <taxon>Obeliida</taxon>
        <taxon>Clytiidae</taxon>
        <taxon>Clytia</taxon>
    </lineage>
</organism>
<evidence type="ECO:0000313" key="4">
    <source>
        <dbReference type="Proteomes" id="UP000594262"/>
    </source>
</evidence>
<dbReference type="AlphaFoldDB" id="A0A7M5XH42"/>
<dbReference type="Proteomes" id="UP000594262">
    <property type="component" value="Unplaced"/>
</dbReference>
<keyword evidence="2" id="KW-0732">Signal</keyword>
<feature type="signal peptide" evidence="2">
    <location>
        <begin position="1"/>
        <end position="19"/>
    </location>
</feature>